<evidence type="ECO:0000313" key="1">
    <source>
        <dbReference type="EMBL" id="BBF66694.1"/>
    </source>
</evidence>
<dbReference type="KEGG" id="afj:AFERRID_29120"/>
<gene>
    <name evidence="1" type="ORF">AFERRID_29120</name>
</gene>
<dbReference type="Proteomes" id="UP000280188">
    <property type="component" value="Chromosome"/>
</dbReference>
<protein>
    <submittedName>
        <fullName evidence="1">Uncharacterized protein</fullName>
    </submittedName>
</protein>
<sequence length="63" mass="6669">MLDVAVAVAALPVEVDEGGVFFAQAEIDDTNHAANNVRAMITSDFLNISFCLISGKISEINLS</sequence>
<dbReference type="EMBL" id="AP018795">
    <property type="protein sequence ID" value="BBF66694.1"/>
    <property type="molecule type" value="Genomic_DNA"/>
</dbReference>
<name>A0A2Z6INK9_ACIFI</name>
<accession>A0A2Z6INK9</accession>
<dbReference type="AlphaFoldDB" id="A0A2Z6INK9"/>
<organism evidence="1 2">
    <name type="scientific">Acidithiobacillus ferridurans</name>
    <dbReference type="NCBI Taxonomy" id="1232575"/>
    <lineage>
        <taxon>Bacteria</taxon>
        <taxon>Pseudomonadati</taxon>
        <taxon>Pseudomonadota</taxon>
        <taxon>Acidithiobacillia</taxon>
        <taxon>Acidithiobacillales</taxon>
        <taxon>Acidithiobacillaceae</taxon>
        <taxon>Acidithiobacillus</taxon>
    </lineage>
</organism>
<reference evidence="1 2" key="1">
    <citation type="journal article" date="2018" name="Microbiol. Resour. Announc.">
        <title>Complete Genome Sequence of Acidithiobacillus ferridurans JCM 18981.</title>
        <authorList>
            <person name="Miyauchi T."/>
            <person name="Kouzuma A."/>
            <person name="Abe T."/>
            <person name="Watanabe K."/>
        </authorList>
    </citation>
    <scope>NUCLEOTIDE SEQUENCE [LARGE SCALE GENOMIC DNA]</scope>
    <source>
        <strain evidence="2">ATCC 33020 / DSM 29468 / JCM 18981 / 11Fe</strain>
    </source>
</reference>
<keyword evidence="2" id="KW-1185">Reference proteome</keyword>
<proteinExistence type="predicted"/>
<evidence type="ECO:0000313" key="2">
    <source>
        <dbReference type="Proteomes" id="UP000280188"/>
    </source>
</evidence>